<name>A0A7X2IYF6_9BACI</name>
<comment type="caution">
    <text evidence="2">The sequence shown here is derived from an EMBL/GenBank/DDBJ whole genome shotgun (WGS) entry which is preliminary data.</text>
</comment>
<feature type="transmembrane region" description="Helical" evidence="1">
    <location>
        <begin position="6"/>
        <end position="23"/>
    </location>
</feature>
<reference evidence="2 3" key="1">
    <citation type="submission" date="2019-11" db="EMBL/GenBank/DDBJ databases">
        <title>Bacillus lacus genome.</title>
        <authorList>
            <person name="Allen C.J."/>
            <person name="Newman J.D."/>
        </authorList>
    </citation>
    <scope>NUCLEOTIDE SEQUENCE [LARGE SCALE GENOMIC DNA]</scope>
    <source>
        <strain evidence="2 3">KCTC 33946</strain>
    </source>
</reference>
<dbReference type="Pfam" id="PF07098">
    <property type="entry name" value="DUF1360"/>
    <property type="match status" value="1"/>
</dbReference>
<feature type="transmembrane region" description="Helical" evidence="1">
    <location>
        <begin position="94"/>
        <end position="112"/>
    </location>
</feature>
<keyword evidence="1" id="KW-1133">Transmembrane helix</keyword>
<evidence type="ECO:0000256" key="1">
    <source>
        <dbReference type="SAM" id="Phobius"/>
    </source>
</evidence>
<gene>
    <name evidence="2" type="ORF">GJU40_07000</name>
</gene>
<protein>
    <submittedName>
        <fullName evidence="2">DUF1360 domain-containing protein</fullName>
    </submittedName>
</protein>
<dbReference type="Proteomes" id="UP000448867">
    <property type="component" value="Unassembled WGS sequence"/>
</dbReference>
<dbReference type="RefSeq" id="WP_154307044.1">
    <property type="nucleotide sequence ID" value="NZ_WKKI01000008.1"/>
</dbReference>
<organism evidence="2 3">
    <name type="scientific">Metabacillus lacus</name>
    <dbReference type="NCBI Taxonomy" id="1983721"/>
    <lineage>
        <taxon>Bacteria</taxon>
        <taxon>Bacillati</taxon>
        <taxon>Bacillota</taxon>
        <taxon>Bacilli</taxon>
        <taxon>Bacillales</taxon>
        <taxon>Bacillaceae</taxon>
        <taxon>Metabacillus</taxon>
    </lineage>
</organism>
<dbReference type="EMBL" id="WKKI01000008">
    <property type="protein sequence ID" value="MRX71919.1"/>
    <property type="molecule type" value="Genomic_DNA"/>
</dbReference>
<evidence type="ECO:0000313" key="2">
    <source>
        <dbReference type="EMBL" id="MRX71919.1"/>
    </source>
</evidence>
<keyword evidence="3" id="KW-1185">Reference proteome</keyword>
<dbReference type="AlphaFoldDB" id="A0A7X2IYF6"/>
<accession>A0A7X2IYF6</accession>
<keyword evidence="1" id="KW-0472">Membrane</keyword>
<keyword evidence="1" id="KW-0812">Transmembrane</keyword>
<feature type="transmembrane region" description="Helical" evidence="1">
    <location>
        <begin position="62"/>
        <end position="88"/>
    </location>
</feature>
<dbReference type="InterPro" id="IPR010773">
    <property type="entry name" value="Mycophage_PG1_Gp7"/>
</dbReference>
<proteinExistence type="predicted"/>
<evidence type="ECO:0000313" key="3">
    <source>
        <dbReference type="Proteomes" id="UP000448867"/>
    </source>
</evidence>
<dbReference type="OrthoDB" id="4722315at2"/>
<sequence length="117" mass="13031">MSGSFLTLLMLSLASFRLTRLLVYDKITGWLRKPFHEESIEVNDAGEEVTYLTIKGKGIQAFFGELLSCFWCTGVWCTAFLYICYSVYPVWGEPLAAILAIAGLAGILEAAVQRLIE</sequence>